<dbReference type="SMART" id="SM00479">
    <property type="entry name" value="EXOIII"/>
    <property type="match status" value="1"/>
</dbReference>
<dbReference type="SUPFAM" id="SSF53098">
    <property type="entry name" value="Ribonuclease H-like"/>
    <property type="match status" value="1"/>
</dbReference>
<dbReference type="Proteomes" id="UP000829517">
    <property type="component" value="Unassembled WGS sequence"/>
</dbReference>
<keyword evidence="3" id="KW-1185">Reference proteome</keyword>
<comment type="caution">
    <text evidence="2">The sequence shown here is derived from an EMBL/GenBank/DDBJ whole genome shotgun (WGS) entry which is preliminary data.</text>
</comment>
<sequence length="454" mass="51956">MYAILDIETTGGKYNEEGITEIAIYRFDGHKVVDQFISLVNPEKEIQPFVVKLTGINNNMLQTAPKFHEVAKRIVEITDGATLVAHNAQFDYRILQTEFRRLGYDYQRKSVCTVELSKELIPDQPSYSLGKLVRSLGIPVSDRHRANGDAQATVKLFKMLLAKDTTKKIVQSNIRAEDIGQLNPKLMDIVAQLPTSVGVYYMHDSDGEVMFLAKSGNIQKRVNQIFASSSKKNKRLQKEVKAVTYEETGNELIALLKENSEVKKNKPKYNAKSKKLFTHALYVKEDKEGYLTLKIGKSDNRKKYITTFSNYQQAYNILHAIDEEFNLCNKLNGLSEAKKNCYNYTIDKCNGACLNEEPPKTYNKKVKQALYKLSFQDRSFIISDRGREIHERSVILIQNGDFKGFGFYELNHQVNKLSILESLITPLDNTPDARHIIHAYLRKKKSYKIINIES</sequence>
<reference evidence="2 3" key="1">
    <citation type="submission" date="2021-01" db="EMBL/GenBank/DDBJ databases">
        <title>Genome sequencing of Joostella atrarenae M1-2 (= KCTC 23194).</title>
        <authorList>
            <person name="Zakaria M.R."/>
            <person name="Lam M.Q."/>
            <person name="Chong C.S."/>
        </authorList>
    </citation>
    <scope>NUCLEOTIDE SEQUENCE [LARGE SCALE GENOMIC DNA]</scope>
    <source>
        <strain evidence="2 3">M1-2</strain>
    </source>
</reference>
<dbReference type="InterPro" id="IPR013520">
    <property type="entry name" value="Ribonucl_H"/>
</dbReference>
<evidence type="ECO:0000259" key="1">
    <source>
        <dbReference type="PROSITE" id="PS50164"/>
    </source>
</evidence>
<dbReference type="PROSITE" id="PS50164">
    <property type="entry name" value="GIY_YIG"/>
    <property type="match status" value="1"/>
</dbReference>
<dbReference type="RefSeq" id="WP_236958326.1">
    <property type="nucleotide sequence ID" value="NZ_JAETXX010000002.1"/>
</dbReference>
<keyword evidence="2" id="KW-0378">Hydrolase</keyword>
<keyword evidence="2" id="KW-0540">Nuclease</keyword>
<dbReference type="Pfam" id="PF00929">
    <property type="entry name" value="RNase_T"/>
    <property type="match status" value="1"/>
</dbReference>
<dbReference type="CDD" id="cd06127">
    <property type="entry name" value="DEDDh"/>
    <property type="match status" value="1"/>
</dbReference>
<dbReference type="InterPro" id="IPR035901">
    <property type="entry name" value="GIY-YIG_endonuc_sf"/>
</dbReference>
<protein>
    <submittedName>
        <fullName evidence="2">Exonuclease</fullName>
    </submittedName>
</protein>
<dbReference type="InterPro" id="IPR006054">
    <property type="entry name" value="DnaQ"/>
</dbReference>
<feature type="domain" description="GIY-YIG" evidence="1">
    <location>
        <begin position="195"/>
        <end position="271"/>
    </location>
</feature>
<dbReference type="InterPro" id="IPR000305">
    <property type="entry name" value="GIY-YIG_endonuc"/>
</dbReference>
<evidence type="ECO:0000313" key="2">
    <source>
        <dbReference type="EMBL" id="MCF8714366.1"/>
    </source>
</evidence>
<dbReference type="NCBIfam" id="TIGR00573">
    <property type="entry name" value="dnaq"/>
    <property type="match status" value="1"/>
</dbReference>
<dbReference type="GO" id="GO:0004527">
    <property type="term" value="F:exonuclease activity"/>
    <property type="evidence" value="ECO:0007669"/>
    <property type="project" value="UniProtKB-KW"/>
</dbReference>
<dbReference type="InterPro" id="IPR012337">
    <property type="entry name" value="RNaseH-like_sf"/>
</dbReference>
<dbReference type="Gene3D" id="3.30.420.10">
    <property type="entry name" value="Ribonuclease H-like superfamily/Ribonuclease H"/>
    <property type="match status" value="1"/>
</dbReference>
<dbReference type="InterPro" id="IPR036397">
    <property type="entry name" value="RNaseH_sf"/>
</dbReference>
<keyword evidence="2" id="KW-0269">Exonuclease</keyword>
<organism evidence="2 3">
    <name type="scientific">Joostella atrarenae</name>
    <dbReference type="NCBI Taxonomy" id="679257"/>
    <lineage>
        <taxon>Bacteria</taxon>
        <taxon>Pseudomonadati</taxon>
        <taxon>Bacteroidota</taxon>
        <taxon>Flavobacteriia</taxon>
        <taxon>Flavobacteriales</taxon>
        <taxon>Flavobacteriaceae</taxon>
        <taxon>Joostella</taxon>
    </lineage>
</organism>
<accession>A0ABS9J1S1</accession>
<name>A0ABS9J1S1_9FLAO</name>
<dbReference type="EMBL" id="JAETXX010000002">
    <property type="protein sequence ID" value="MCF8714366.1"/>
    <property type="molecule type" value="Genomic_DNA"/>
</dbReference>
<proteinExistence type="predicted"/>
<dbReference type="InterPro" id="IPR047296">
    <property type="entry name" value="GIY-YIG_UvrC_Cho"/>
</dbReference>
<dbReference type="PANTHER" id="PTHR30231">
    <property type="entry name" value="DNA POLYMERASE III SUBUNIT EPSILON"/>
    <property type="match status" value="1"/>
</dbReference>
<dbReference type="PANTHER" id="PTHR30231:SF41">
    <property type="entry name" value="DNA POLYMERASE III SUBUNIT EPSILON"/>
    <property type="match status" value="1"/>
</dbReference>
<evidence type="ECO:0000313" key="3">
    <source>
        <dbReference type="Proteomes" id="UP000829517"/>
    </source>
</evidence>
<dbReference type="CDD" id="cd10434">
    <property type="entry name" value="GIY-YIG_UvrC_Cho"/>
    <property type="match status" value="1"/>
</dbReference>
<gene>
    <name evidence="2" type="ORF">JM658_05935</name>
</gene>
<dbReference type="Gene3D" id="3.40.1440.10">
    <property type="entry name" value="GIY-YIG endonuclease"/>
    <property type="match status" value="1"/>
</dbReference>